<gene>
    <name evidence="1" type="ORF">C8259_05020</name>
</gene>
<name>A0A2T2ZCJ3_9NOCA</name>
<reference evidence="1 2" key="1">
    <citation type="submission" date="2018-02" db="EMBL/GenBank/DDBJ databases">
        <title>8 Nocardia nova and 1 Nocardia cyriacigeorgica strain used for evolution to TMP-SMX.</title>
        <authorList>
            <person name="Mehta H."/>
            <person name="Weng J."/>
            <person name="Shamoo Y."/>
        </authorList>
    </citation>
    <scope>NUCLEOTIDE SEQUENCE [LARGE SCALE GENOMIC DNA]</scope>
    <source>
        <strain evidence="1 2">ATCC 33727</strain>
    </source>
</reference>
<sequence>MGKGKHRARDTQRKVVTSAIGTGVALSMTFTLAGAGLAKAETVRTVPAAGSSRSEVAQPAQWPAAEPPNVHPYEGLEIPHDTLSSLQWARPMPEKNYLAPVGVLHPPVPVAPVPPIAPPAGKLRFGDVQVDAPQWLYREQAIQVNDGAAVAEADMATFLDSVGMERSRSDRIAGETLGGAAIGAAAGAAVASPFALIGAVVGGGIGLAVGVPFAPIGLAAGPIGAAYGAALMAVPLTAIGAAAGGTLGAVHALTAPPRTVEDR</sequence>
<comment type="caution">
    <text evidence="1">The sequence shown here is derived from an EMBL/GenBank/DDBJ whole genome shotgun (WGS) entry which is preliminary data.</text>
</comment>
<proteinExistence type="predicted"/>
<dbReference type="AlphaFoldDB" id="A0A2T2ZCJ3"/>
<dbReference type="Proteomes" id="UP000241647">
    <property type="component" value="Unassembled WGS sequence"/>
</dbReference>
<evidence type="ECO:0000313" key="1">
    <source>
        <dbReference type="EMBL" id="PSR65484.1"/>
    </source>
</evidence>
<organism evidence="1 2">
    <name type="scientific">Nocardia nova</name>
    <dbReference type="NCBI Taxonomy" id="37330"/>
    <lineage>
        <taxon>Bacteria</taxon>
        <taxon>Bacillati</taxon>
        <taxon>Actinomycetota</taxon>
        <taxon>Actinomycetes</taxon>
        <taxon>Mycobacteriales</taxon>
        <taxon>Nocardiaceae</taxon>
        <taxon>Nocardia</taxon>
    </lineage>
</organism>
<protein>
    <submittedName>
        <fullName evidence="1">Uncharacterized protein</fullName>
    </submittedName>
</protein>
<accession>A0A2T2ZCJ3</accession>
<dbReference type="EMBL" id="PYHS01000002">
    <property type="protein sequence ID" value="PSR65484.1"/>
    <property type="molecule type" value="Genomic_DNA"/>
</dbReference>
<evidence type="ECO:0000313" key="2">
    <source>
        <dbReference type="Proteomes" id="UP000241647"/>
    </source>
</evidence>